<dbReference type="PROSITE" id="PS51406">
    <property type="entry name" value="FIBRINOGEN_C_2"/>
    <property type="match status" value="1"/>
</dbReference>
<evidence type="ECO:0000259" key="2">
    <source>
        <dbReference type="PROSITE" id="PS51406"/>
    </source>
</evidence>
<dbReference type="GO" id="GO:0005615">
    <property type="term" value="C:extracellular space"/>
    <property type="evidence" value="ECO:0007669"/>
    <property type="project" value="TreeGrafter"/>
</dbReference>
<dbReference type="EMBL" id="JAODUO010000607">
    <property type="protein sequence ID" value="KAK2177306.1"/>
    <property type="molecule type" value="Genomic_DNA"/>
</dbReference>
<dbReference type="InterPro" id="IPR036056">
    <property type="entry name" value="Fibrinogen-like_C"/>
</dbReference>
<feature type="domain" description="Fibrinogen C-terminal" evidence="2">
    <location>
        <begin position="1"/>
        <end position="143"/>
    </location>
</feature>
<protein>
    <recommendedName>
        <fullName evidence="2">Fibrinogen C-terminal domain-containing protein</fullName>
    </recommendedName>
</protein>
<dbReference type="PANTHER" id="PTHR19143:SF458">
    <property type="entry name" value="FIBRINOGEN C-TERMINAL DOMAIN-CONTAINING PROTEIN-RELATED"/>
    <property type="match status" value="1"/>
</dbReference>
<name>A0AAD9KTR2_RIDPI</name>
<evidence type="ECO:0000313" key="3">
    <source>
        <dbReference type="EMBL" id="KAK2177306.1"/>
    </source>
</evidence>
<dbReference type="InterPro" id="IPR014716">
    <property type="entry name" value="Fibrinogen_a/b/g_C_1"/>
</dbReference>
<organism evidence="3 4">
    <name type="scientific">Ridgeia piscesae</name>
    <name type="common">Tubeworm</name>
    <dbReference type="NCBI Taxonomy" id="27915"/>
    <lineage>
        <taxon>Eukaryota</taxon>
        <taxon>Metazoa</taxon>
        <taxon>Spiralia</taxon>
        <taxon>Lophotrochozoa</taxon>
        <taxon>Annelida</taxon>
        <taxon>Polychaeta</taxon>
        <taxon>Sedentaria</taxon>
        <taxon>Canalipalpata</taxon>
        <taxon>Sabellida</taxon>
        <taxon>Siboglinidae</taxon>
        <taxon>Ridgeia</taxon>
    </lineage>
</organism>
<dbReference type="Proteomes" id="UP001209878">
    <property type="component" value="Unassembled WGS sequence"/>
</dbReference>
<dbReference type="SMART" id="SM00186">
    <property type="entry name" value="FBG"/>
    <property type="match status" value="1"/>
</dbReference>
<proteinExistence type="predicted"/>
<dbReference type="InterPro" id="IPR050373">
    <property type="entry name" value="Fibrinogen_C-term_domain"/>
</dbReference>
<dbReference type="InterPro" id="IPR020837">
    <property type="entry name" value="Fibrinogen_CS"/>
</dbReference>
<accession>A0AAD9KTR2</accession>
<reference evidence="3" key="1">
    <citation type="journal article" date="2023" name="Mol. Biol. Evol.">
        <title>Third-Generation Sequencing Reveals the Adaptive Role of the Epigenome in Three Deep-Sea Polychaetes.</title>
        <authorList>
            <person name="Perez M."/>
            <person name="Aroh O."/>
            <person name="Sun Y."/>
            <person name="Lan Y."/>
            <person name="Juniper S.K."/>
            <person name="Young C.R."/>
            <person name="Angers B."/>
            <person name="Qian P.Y."/>
        </authorList>
    </citation>
    <scope>NUCLEOTIDE SEQUENCE</scope>
    <source>
        <strain evidence="3">R07B-5</strain>
    </source>
</reference>
<dbReference type="Pfam" id="PF00147">
    <property type="entry name" value="Fibrinogen_C"/>
    <property type="match status" value="1"/>
</dbReference>
<comment type="caution">
    <text evidence="3">The sequence shown here is derived from an EMBL/GenBank/DDBJ whole genome shotgun (WGS) entry which is preliminary data.</text>
</comment>
<dbReference type="AlphaFoldDB" id="A0AAD9KTR2"/>
<evidence type="ECO:0000313" key="4">
    <source>
        <dbReference type="Proteomes" id="UP001209878"/>
    </source>
</evidence>
<evidence type="ECO:0000256" key="1">
    <source>
        <dbReference type="ARBA" id="ARBA00023157"/>
    </source>
</evidence>
<dbReference type="InterPro" id="IPR002181">
    <property type="entry name" value="Fibrinogen_a/b/g_C_dom"/>
</dbReference>
<dbReference type="PANTHER" id="PTHR19143">
    <property type="entry name" value="FIBRINOGEN/TENASCIN/ANGIOPOEITIN"/>
    <property type="match status" value="1"/>
</dbReference>
<dbReference type="PROSITE" id="PS00514">
    <property type="entry name" value="FIBRINOGEN_C_1"/>
    <property type="match status" value="1"/>
</dbReference>
<keyword evidence="4" id="KW-1185">Reference proteome</keyword>
<dbReference type="Gene3D" id="3.90.215.10">
    <property type="entry name" value="Gamma Fibrinogen, chain A, domain 1"/>
    <property type="match status" value="1"/>
</dbReference>
<sequence>MFIFLGNDYLHEITSQARYTLRVDLTAFNGTKRFAVYSTFAVADESAKYRLSVSGYHGTAGDSMRYTNGMVFSTKDRDNDHWSTVHCAVAHTGAWWFRLCSEAFLNGVYQHGVKPVATKGIHWIHFSGYHISLQKSEMKIRPT</sequence>
<keyword evidence="1" id="KW-1015">Disulfide bond</keyword>
<dbReference type="SUPFAM" id="SSF56496">
    <property type="entry name" value="Fibrinogen C-terminal domain-like"/>
    <property type="match status" value="1"/>
</dbReference>
<gene>
    <name evidence="3" type="ORF">NP493_606g03031</name>
</gene>